<dbReference type="Pfam" id="PF18144">
    <property type="entry name" value="SMODS"/>
    <property type="match status" value="1"/>
</dbReference>
<dbReference type="InterPro" id="IPR043519">
    <property type="entry name" value="NT_sf"/>
</dbReference>
<dbReference type="GO" id="GO:0016779">
    <property type="term" value="F:nucleotidyltransferase activity"/>
    <property type="evidence" value="ECO:0007669"/>
    <property type="project" value="InterPro"/>
</dbReference>
<evidence type="ECO:0000256" key="1">
    <source>
        <dbReference type="ARBA" id="ARBA00023118"/>
    </source>
</evidence>
<dbReference type="AlphaFoldDB" id="L7F534"/>
<evidence type="ECO:0000313" key="3">
    <source>
        <dbReference type="Proteomes" id="UP000010931"/>
    </source>
</evidence>
<dbReference type="RefSeq" id="WP_006379167.1">
    <property type="nucleotide sequence ID" value="NZ_AEJB01000361.1"/>
</dbReference>
<sequence length="292" mass="32623">MATGPRFDRFLDKIRVTTTDLNDANTKVAGVAGKLHSHYYGTAYDGSTKLLIGSYGKQTQVRPPRDVDILFLMPYSEYARYNSYIGNGQSALLQAVKAVLQQRYPTTDKIRGDGQVVVVPFSGGHTVEVLPAWSASNDKFLIPNTHDGGSWKTVDHFAEFANIEASDTASGGDTRNLIKMMKVWQAYCTVPIKSLVLELRAVNFLASWEYRAKGSTYYDWMVRDFLGSLIEYANGQCKIPGIDEKCQYGDAWLSKAQTAYARARKACEYEASDMPYSATEEWQKIFGSQYVG</sequence>
<dbReference type="Gene3D" id="3.30.460.10">
    <property type="entry name" value="Beta Polymerase, domain 2"/>
    <property type="match status" value="1"/>
</dbReference>
<name>L7F534_STRT8</name>
<evidence type="ECO:0000313" key="2">
    <source>
        <dbReference type="EMBL" id="ELP66234.1"/>
    </source>
</evidence>
<keyword evidence="3" id="KW-1185">Reference proteome</keyword>
<comment type="caution">
    <text evidence="2">The sequence shown here is derived from an EMBL/GenBank/DDBJ whole genome shotgun (WGS) entry which is preliminary data.</text>
</comment>
<accession>L7F534</accession>
<dbReference type="GO" id="GO:0051607">
    <property type="term" value="P:defense response to virus"/>
    <property type="evidence" value="ECO:0007669"/>
    <property type="project" value="UniProtKB-KW"/>
</dbReference>
<protein>
    <recommendedName>
        <fullName evidence="4">Nucleotidyltransferase</fullName>
    </recommendedName>
</protein>
<evidence type="ECO:0008006" key="4">
    <source>
        <dbReference type="Google" id="ProtNLM"/>
    </source>
</evidence>
<dbReference type="CDD" id="cd05400">
    <property type="entry name" value="NT_2-5OAS_ClassI-CCAase"/>
    <property type="match status" value="1"/>
</dbReference>
<keyword evidence="1" id="KW-0051">Antiviral defense</keyword>
<organism evidence="2 3">
    <name type="scientific">Streptomyces turgidiscabies (strain Car8)</name>
    <dbReference type="NCBI Taxonomy" id="698760"/>
    <lineage>
        <taxon>Bacteria</taxon>
        <taxon>Bacillati</taxon>
        <taxon>Actinomycetota</taxon>
        <taxon>Actinomycetes</taxon>
        <taxon>Kitasatosporales</taxon>
        <taxon>Streptomycetaceae</taxon>
        <taxon>Streptomyces</taxon>
    </lineage>
</organism>
<dbReference type="GeneID" id="97401869"/>
<dbReference type="EMBL" id="AEJB01000361">
    <property type="protein sequence ID" value="ELP66234.1"/>
    <property type="molecule type" value="Genomic_DNA"/>
</dbReference>
<gene>
    <name evidence="2" type="ORF">STRTUCAR8_01322</name>
</gene>
<proteinExistence type="predicted"/>
<dbReference type="STRING" id="85558.T45_08207"/>
<dbReference type="Proteomes" id="UP000010931">
    <property type="component" value="Unassembled WGS sequence"/>
</dbReference>
<dbReference type="InterPro" id="IPR006116">
    <property type="entry name" value="NT_2-5OAS_ClassI-CCAase"/>
</dbReference>
<reference evidence="2 3" key="1">
    <citation type="journal article" date="2011" name="Plasmid">
        <title>Streptomyces turgidiscabies Car8 contains a modular pathogenicity island that shares virulence genes with other actinobacterial plant pathogens.</title>
        <authorList>
            <person name="Huguet-Tapia J.C."/>
            <person name="Badger J.H."/>
            <person name="Loria R."/>
            <person name="Pettis G.S."/>
        </authorList>
    </citation>
    <scope>NUCLEOTIDE SEQUENCE [LARGE SCALE GENOMIC DNA]</scope>
    <source>
        <strain evidence="2 3">Car8</strain>
    </source>
</reference>
<dbReference type="SUPFAM" id="SSF81301">
    <property type="entry name" value="Nucleotidyltransferase"/>
    <property type="match status" value="1"/>
</dbReference>